<proteinExistence type="predicted"/>
<dbReference type="InterPro" id="IPR018389">
    <property type="entry name" value="DctP_fam"/>
</dbReference>
<dbReference type="CDD" id="cd13665">
    <property type="entry name" value="PBP2_TRAP_Dctp3_4"/>
    <property type="match status" value="1"/>
</dbReference>
<dbReference type="PANTHER" id="PTHR33376:SF15">
    <property type="entry name" value="BLL6794 PROTEIN"/>
    <property type="match status" value="1"/>
</dbReference>
<gene>
    <name evidence="3" type="ORF">ACFOOG_03595</name>
</gene>
<dbReference type="Pfam" id="PF03480">
    <property type="entry name" value="DctP"/>
    <property type="match status" value="1"/>
</dbReference>
<reference evidence="4" key="1">
    <citation type="journal article" date="2019" name="Int. J. Syst. Evol. Microbiol.">
        <title>The Global Catalogue of Microorganisms (GCM) 10K type strain sequencing project: providing services to taxonomists for standard genome sequencing and annotation.</title>
        <authorList>
            <consortium name="The Broad Institute Genomics Platform"/>
            <consortium name="The Broad Institute Genome Sequencing Center for Infectious Disease"/>
            <person name="Wu L."/>
            <person name="Ma J."/>
        </authorList>
    </citation>
    <scope>NUCLEOTIDE SEQUENCE [LARGE SCALE GENOMIC DNA]</scope>
    <source>
        <strain evidence="4">IBRC 10765</strain>
    </source>
</reference>
<dbReference type="PANTHER" id="PTHR33376">
    <property type="match status" value="1"/>
</dbReference>
<dbReference type="Gene3D" id="3.40.190.170">
    <property type="entry name" value="Bacterial extracellular solute-binding protein, family 7"/>
    <property type="match status" value="1"/>
</dbReference>
<name>A0ABV7ZXQ3_9GAMM</name>
<evidence type="ECO:0000313" key="3">
    <source>
        <dbReference type="EMBL" id="MFC3851910.1"/>
    </source>
</evidence>
<protein>
    <submittedName>
        <fullName evidence="3">TRAP transporter substrate-binding protein</fullName>
    </submittedName>
</protein>
<dbReference type="NCBIfam" id="NF037995">
    <property type="entry name" value="TRAP_S1"/>
    <property type="match status" value="1"/>
</dbReference>
<accession>A0ABV7ZXQ3</accession>
<organism evidence="3 4">
    <name type="scientific">Saccharospirillum mangrovi</name>
    <dbReference type="NCBI Taxonomy" id="2161747"/>
    <lineage>
        <taxon>Bacteria</taxon>
        <taxon>Pseudomonadati</taxon>
        <taxon>Pseudomonadota</taxon>
        <taxon>Gammaproteobacteria</taxon>
        <taxon>Oceanospirillales</taxon>
        <taxon>Saccharospirillaceae</taxon>
        <taxon>Saccharospirillum</taxon>
    </lineage>
</organism>
<comment type="caution">
    <text evidence="3">The sequence shown here is derived from an EMBL/GenBank/DDBJ whole genome shotgun (WGS) entry which is preliminary data.</text>
</comment>
<evidence type="ECO:0000313" key="4">
    <source>
        <dbReference type="Proteomes" id="UP001595617"/>
    </source>
</evidence>
<evidence type="ECO:0000256" key="2">
    <source>
        <dbReference type="SAM" id="SignalP"/>
    </source>
</evidence>
<keyword evidence="1 2" id="KW-0732">Signal</keyword>
<dbReference type="Proteomes" id="UP001595617">
    <property type="component" value="Unassembled WGS sequence"/>
</dbReference>
<dbReference type="EMBL" id="JBHRYR010000002">
    <property type="protein sequence ID" value="MFC3851910.1"/>
    <property type="molecule type" value="Genomic_DNA"/>
</dbReference>
<feature type="signal peptide" evidence="2">
    <location>
        <begin position="1"/>
        <end position="27"/>
    </location>
</feature>
<keyword evidence="4" id="KW-1185">Reference proteome</keyword>
<sequence>MAILSRSRFAALFTTLGVAVTMGSAQAQELKLAHFVPPAHVVTSAVVEPFKRAVEADSNGELTVRVYPGGELGAGPMEQYVRALQGVADITWGLAGYTSSQFRRSMIVELPGAIPEGMTGYDMIWNAFDTSLRGEFPGTKPLALWVSEPNVFIMKDREVRSPEDLRGLKIRVSGAVAGEFVRTMGGTPVQMAAGEMYNALQTGLIDGIITGASAITDFKLDEVANSYTIGAPLGNILFYLVMNQRKYDSLSAEHRAIIDRHSGRVLSQSGEETWNALADRTLEMVRADNRNTVIDLSAAEVVVFQSVADDFLTSQTADAAARAVLNDMRN</sequence>
<evidence type="ECO:0000256" key="1">
    <source>
        <dbReference type="ARBA" id="ARBA00022729"/>
    </source>
</evidence>
<dbReference type="SUPFAM" id="SSF53850">
    <property type="entry name" value="Periplasmic binding protein-like II"/>
    <property type="match status" value="1"/>
</dbReference>
<dbReference type="RefSeq" id="WP_380693452.1">
    <property type="nucleotide sequence ID" value="NZ_JBHRYR010000002.1"/>
</dbReference>
<dbReference type="InterPro" id="IPR038404">
    <property type="entry name" value="TRAP_DctP_sf"/>
</dbReference>
<feature type="chain" id="PRO_5045613064" evidence="2">
    <location>
        <begin position="28"/>
        <end position="330"/>
    </location>
</feature>